<dbReference type="AlphaFoldDB" id="D7BP97"/>
<evidence type="ECO:0000313" key="1">
    <source>
        <dbReference type="EMBL" id="ADH92746.1"/>
    </source>
</evidence>
<sequence length="54" mass="6216">MSKRIIPGFHDDVGIQEEKNNQEKKEERRIALLLTFTPSLIKIAHITCAHFGLK</sequence>
<dbReference type="KEGG" id="ahe:Arch_1026"/>
<dbReference type="HOGENOM" id="CLU_3039906_0_0_11"/>
<dbReference type="Proteomes" id="UP000000376">
    <property type="component" value="Chromosome"/>
</dbReference>
<dbReference type="STRING" id="644284.Arch_1026"/>
<keyword evidence="2" id="KW-1185">Reference proteome</keyword>
<accession>D7BP97</accession>
<evidence type="ECO:0000313" key="2">
    <source>
        <dbReference type="Proteomes" id="UP000000376"/>
    </source>
</evidence>
<proteinExistence type="predicted"/>
<organism evidence="1 2">
    <name type="scientific">Arcanobacterium haemolyticum (strain ATCC 9345 / DSM 20595 / CCM 5947 / CCUG 17215 / LMG 16163 / NBRC 15585 / NCTC 8452 / 11018)</name>
    <dbReference type="NCBI Taxonomy" id="644284"/>
    <lineage>
        <taxon>Bacteria</taxon>
        <taxon>Bacillati</taxon>
        <taxon>Actinomycetota</taxon>
        <taxon>Actinomycetes</taxon>
        <taxon>Actinomycetales</taxon>
        <taxon>Actinomycetaceae</taxon>
        <taxon>Arcanobacterium</taxon>
    </lineage>
</organism>
<name>D7BP97_ARCHD</name>
<protein>
    <submittedName>
        <fullName evidence="1">Uncharacterized protein</fullName>
    </submittedName>
</protein>
<dbReference type="EMBL" id="CP002045">
    <property type="protein sequence ID" value="ADH92746.1"/>
    <property type="molecule type" value="Genomic_DNA"/>
</dbReference>
<reference evidence="1 2" key="1">
    <citation type="journal article" date="2010" name="Stand. Genomic Sci.">
        <title>Complete genome sequence of Arcanobacterium haemolyticum type strain (11018).</title>
        <authorList>
            <person name="Yasawong M."/>
            <person name="Teshima H."/>
            <person name="Lapidus A."/>
            <person name="Nolan M."/>
            <person name="Lucas S."/>
            <person name="Glavina Del Rio T."/>
            <person name="Tice H."/>
            <person name="Cheng J."/>
            <person name="Bruce D."/>
            <person name="Detter C."/>
            <person name="Tapia R."/>
            <person name="Han C."/>
            <person name="Goodwin L."/>
            <person name="Pitluck S."/>
            <person name="Liolios K."/>
            <person name="Ivanova N."/>
            <person name="Mavromatis K."/>
            <person name="Mikhailova N."/>
            <person name="Pati A."/>
            <person name="Chen A."/>
            <person name="Palaniappan K."/>
            <person name="Land M."/>
            <person name="Hauser L."/>
            <person name="Chang Y."/>
            <person name="Jeffries C."/>
            <person name="Rohde M."/>
            <person name="Sikorski J."/>
            <person name="Pukall R."/>
            <person name="Goker M."/>
            <person name="Woyke T."/>
            <person name="Bristow J."/>
            <person name="Eisen J."/>
            <person name="Markowitz V."/>
            <person name="Hugenholtz P."/>
            <person name="Kyrpides N."/>
            <person name="Klenk H."/>
        </authorList>
    </citation>
    <scope>NUCLEOTIDE SEQUENCE [LARGE SCALE GENOMIC DNA]</scope>
    <source>
        <strain evidence="2">ATCC 9345 / DSM 20595 / CCUG 17215 / LMG 16163 / NBRC 15585 / NCTC 8452 / 11018</strain>
    </source>
</reference>
<gene>
    <name evidence="1" type="ordered locus">Arch_1026</name>
</gene>